<organism evidence="1 2">
    <name type="scientific">Entomophthora muscae</name>
    <dbReference type="NCBI Taxonomy" id="34485"/>
    <lineage>
        <taxon>Eukaryota</taxon>
        <taxon>Fungi</taxon>
        <taxon>Fungi incertae sedis</taxon>
        <taxon>Zoopagomycota</taxon>
        <taxon>Entomophthoromycotina</taxon>
        <taxon>Entomophthoromycetes</taxon>
        <taxon>Entomophthorales</taxon>
        <taxon>Entomophthoraceae</taxon>
        <taxon>Entomophthora</taxon>
    </lineage>
</organism>
<accession>A0ACC2ULR2</accession>
<feature type="non-terminal residue" evidence="1">
    <location>
        <position position="1"/>
    </location>
</feature>
<comment type="caution">
    <text evidence="1">The sequence shown here is derived from an EMBL/GenBank/DDBJ whole genome shotgun (WGS) entry which is preliminary data.</text>
</comment>
<dbReference type="Proteomes" id="UP001165960">
    <property type="component" value="Unassembled WGS sequence"/>
</dbReference>
<evidence type="ECO:0000313" key="2">
    <source>
        <dbReference type="Proteomes" id="UP001165960"/>
    </source>
</evidence>
<proteinExistence type="predicted"/>
<name>A0ACC2ULR2_9FUNG</name>
<reference evidence="1" key="1">
    <citation type="submission" date="2022-04" db="EMBL/GenBank/DDBJ databases">
        <title>Genome of the entomopathogenic fungus Entomophthora muscae.</title>
        <authorList>
            <person name="Elya C."/>
            <person name="Lovett B.R."/>
            <person name="Lee E."/>
            <person name="Macias A.M."/>
            <person name="Hajek A.E."/>
            <person name="De Bivort B.L."/>
            <person name="Kasson M.T."/>
            <person name="De Fine Licht H.H."/>
            <person name="Stajich J.E."/>
        </authorList>
    </citation>
    <scope>NUCLEOTIDE SEQUENCE</scope>
    <source>
        <strain evidence="1">Berkeley</strain>
    </source>
</reference>
<protein>
    <submittedName>
        <fullName evidence="1">Uncharacterized protein</fullName>
    </submittedName>
</protein>
<dbReference type="EMBL" id="QTSX02000239">
    <property type="protein sequence ID" value="KAJ9087541.1"/>
    <property type="molecule type" value="Genomic_DNA"/>
</dbReference>
<gene>
    <name evidence="1" type="ORF">DSO57_1032185</name>
</gene>
<keyword evidence="2" id="KW-1185">Reference proteome</keyword>
<evidence type="ECO:0000313" key="1">
    <source>
        <dbReference type="EMBL" id="KAJ9087541.1"/>
    </source>
</evidence>
<sequence length="170" mass="19087">VKFGVLCVEAASARKEIPTRLLEEAWASLEVSKIAPEDSLIEVKAAFEELYSDYFAREGTPAQGNQVYAWDSWNLLLGFDEILQQLKDRTNCEVKALRNREEKRRDNNKALSHKIASLEVKLLEALSQEGTGNKIQGQDTDLDLSQAPPGTVPERCDGAWFEFQSILLGF</sequence>